<protein>
    <submittedName>
        <fullName evidence="1">Arsenical resistance operon transcriptional repressor ArsD</fullName>
    </submittedName>
</protein>
<dbReference type="GO" id="GO:0045892">
    <property type="term" value="P:negative regulation of DNA-templated transcription"/>
    <property type="evidence" value="ECO:0007669"/>
    <property type="project" value="InterPro"/>
</dbReference>
<reference evidence="1 2" key="1">
    <citation type="submission" date="2018-08" db="EMBL/GenBank/DDBJ databases">
        <title>A genome reference for cultivated species of the human gut microbiota.</title>
        <authorList>
            <person name="Zou Y."/>
            <person name="Xue W."/>
            <person name="Luo G."/>
        </authorList>
    </citation>
    <scope>NUCLEOTIDE SEQUENCE [LARGE SCALE GENOMIC DNA]</scope>
    <source>
        <strain evidence="1 2">AF48-16</strain>
    </source>
</reference>
<accession>A0A415ES21</accession>
<dbReference type="GO" id="GO:0046685">
    <property type="term" value="P:response to arsenic-containing substance"/>
    <property type="evidence" value="ECO:0007669"/>
    <property type="project" value="InterPro"/>
</dbReference>
<evidence type="ECO:0000313" key="2">
    <source>
        <dbReference type="Proteomes" id="UP000286288"/>
    </source>
</evidence>
<sequence>MILFFARGKKFRYTFDKSAAMKGFDAMPTIAVYADQKEDTWEAHLTHQLKINEERTQAHQTFHNEPLTIDEYFFTEDSAPFHTNQAVKQQLASNGRSCLPLVYVDDQLFCQGRLPTIREWEQLTKSGITVQFDE</sequence>
<dbReference type="AlphaFoldDB" id="A0A415ES21"/>
<dbReference type="GO" id="GO:0003677">
    <property type="term" value="F:DNA binding"/>
    <property type="evidence" value="ECO:0007669"/>
    <property type="project" value="InterPro"/>
</dbReference>
<gene>
    <name evidence="1" type="ORF">DW084_10735</name>
</gene>
<dbReference type="Gene3D" id="3.40.30.10">
    <property type="entry name" value="Glutaredoxin"/>
    <property type="match status" value="1"/>
</dbReference>
<proteinExistence type="predicted"/>
<dbReference type="RefSeq" id="WP_087628161.1">
    <property type="nucleotide sequence ID" value="NZ_JADPAH010000001.1"/>
</dbReference>
<organism evidence="1 2">
    <name type="scientific">Enterococcus casseliflavus</name>
    <name type="common">Enterococcus flavescens</name>
    <dbReference type="NCBI Taxonomy" id="37734"/>
    <lineage>
        <taxon>Bacteria</taxon>
        <taxon>Bacillati</taxon>
        <taxon>Bacillota</taxon>
        <taxon>Bacilli</taxon>
        <taxon>Lactobacillales</taxon>
        <taxon>Enterococcaceae</taxon>
        <taxon>Enterococcus</taxon>
    </lineage>
</organism>
<dbReference type="Pfam" id="PF06953">
    <property type="entry name" value="ArsD"/>
    <property type="match status" value="1"/>
</dbReference>
<evidence type="ECO:0000313" key="1">
    <source>
        <dbReference type="EMBL" id="RHK06038.1"/>
    </source>
</evidence>
<name>A0A415ES21_ENTCA</name>
<comment type="caution">
    <text evidence="1">The sequence shown here is derived from an EMBL/GenBank/DDBJ whole genome shotgun (WGS) entry which is preliminary data.</text>
</comment>
<dbReference type="InterPro" id="IPR010712">
    <property type="entry name" value="Arsenical-R_ArsD"/>
</dbReference>
<dbReference type="Proteomes" id="UP000286288">
    <property type="component" value="Unassembled WGS sequence"/>
</dbReference>
<dbReference type="EMBL" id="QRMZ01000013">
    <property type="protein sequence ID" value="RHK06038.1"/>
    <property type="molecule type" value="Genomic_DNA"/>
</dbReference>